<dbReference type="GeneID" id="2904979"/>
<dbReference type="SMART" id="SM00268">
    <property type="entry name" value="ACTIN"/>
    <property type="match status" value="1"/>
</dbReference>
<dbReference type="EMBL" id="CR382139">
    <property type="protein sequence ID" value="CAG90554.2"/>
    <property type="molecule type" value="Genomic_DNA"/>
</dbReference>
<dbReference type="PROSITE" id="PS01132">
    <property type="entry name" value="ACTINS_ACT_LIKE"/>
    <property type="match status" value="1"/>
</dbReference>
<reference evidence="2 3" key="1">
    <citation type="journal article" date="2004" name="Nature">
        <title>Genome evolution in yeasts.</title>
        <authorList>
            <consortium name="Genolevures"/>
            <person name="Dujon B."/>
            <person name="Sherman D."/>
            <person name="Fischer G."/>
            <person name="Durrens P."/>
            <person name="Casaregola S."/>
            <person name="Lafontaine I."/>
            <person name="de Montigny J."/>
            <person name="Marck C."/>
            <person name="Neuveglise C."/>
            <person name="Talla E."/>
            <person name="Goffard N."/>
            <person name="Frangeul L."/>
            <person name="Aigle M."/>
            <person name="Anthouard V."/>
            <person name="Babour A."/>
            <person name="Barbe V."/>
            <person name="Barnay S."/>
            <person name="Blanchin S."/>
            <person name="Beckerich J.M."/>
            <person name="Beyne E."/>
            <person name="Bleykasten C."/>
            <person name="Boisrame A."/>
            <person name="Boyer J."/>
            <person name="Cattolico L."/>
            <person name="Confanioleri F."/>
            <person name="de Daruvar A."/>
            <person name="Despons L."/>
            <person name="Fabre E."/>
            <person name="Fairhead C."/>
            <person name="Ferry-Dumazet H."/>
            <person name="Groppi A."/>
            <person name="Hantraye F."/>
            <person name="Hennequin C."/>
            <person name="Jauniaux N."/>
            <person name="Joyet P."/>
            <person name="Kachouri R."/>
            <person name="Kerrest A."/>
            <person name="Koszul R."/>
            <person name="Lemaire M."/>
            <person name="Lesur I."/>
            <person name="Ma L."/>
            <person name="Muller H."/>
            <person name="Nicaud J.M."/>
            <person name="Nikolski M."/>
            <person name="Oztas S."/>
            <person name="Ozier-Kalogeropoulos O."/>
            <person name="Pellenz S."/>
            <person name="Potier S."/>
            <person name="Richard G.F."/>
            <person name="Straub M.L."/>
            <person name="Suleau A."/>
            <person name="Swennene D."/>
            <person name="Tekaia F."/>
            <person name="Wesolowski-Louvel M."/>
            <person name="Westhof E."/>
            <person name="Wirth B."/>
            <person name="Zeniou-Meyer M."/>
            <person name="Zivanovic I."/>
            <person name="Bolotin-Fukuhara M."/>
            <person name="Thierry A."/>
            <person name="Bouchier C."/>
            <person name="Caudron B."/>
            <person name="Scarpelli C."/>
            <person name="Gaillardin C."/>
            <person name="Weissenbach J."/>
            <person name="Wincker P."/>
            <person name="Souciet J.L."/>
        </authorList>
    </citation>
    <scope>NUCLEOTIDE SEQUENCE [LARGE SCALE GENOMIC DNA]</scope>
    <source>
        <strain evidence="3">ATCC 36239 / CBS 767 / BCRC 21394 / JCM 1990 / NBRC 0083 / IGC 2968</strain>
    </source>
</reference>
<dbReference type="PANTHER" id="PTHR11937">
    <property type="entry name" value="ACTIN"/>
    <property type="match status" value="1"/>
</dbReference>
<dbReference type="InterPro" id="IPR043129">
    <property type="entry name" value="ATPase_NBD"/>
</dbReference>
<dbReference type="InterPro" id="IPR020902">
    <property type="entry name" value="Actin/actin-like_CS"/>
</dbReference>
<dbReference type="eggNOG" id="KOG0679">
    <property type="taxonomic scope" value="Eukaryota"/>
</dbReference>
<dbReference type="Pfam" id="PF00022">
    <property type="entry name" value="Actin"/>
    <property type="match status" value="2"/>
</dbReference>
<gene>
    <name evidence="2" type="ordered locus">DEHA2G12320g</name>
</gene>
<evidence type="ECO:0000313" key="2">
    <source>
        <dbReference type="EMBL" id="CAG90554.2"/>
    </source>
</evidence>
<evidence type="ECO:0000256" key="1">
    <source>
        <dbReference type="RuleBase" id="RU000487"/>
    </source>
</evidence>
<organism evidence="2 3">
    <name type="scientific">Debaryomyces hansenii (strain ATCC 36239 / CBS 767 / BCRC 21394 / JCM 1990 / NBRC 0083 / IGC 2968)</name>
    <name type="common">Yeast</name>
    <name type="synonym">Torulaspora hansenii</name>
    <dbReference type="NCBI Taxonomy" id="284592"/>
    <lineage>
        <taxon>Eukaryota</taxon>
        <taxon>Fungi</taxon>
        <taxon>Dikarya</taxon>
        <taxon>Ascomycota</taxon>
        <taxon>Saccharomycotina</taxon>
        <taxon>Pichiomycetes</taxon>
        <taxon>Debaryomycetaceae</taxon>
        <taxon>Debaryomyces</taxon>
    </lineage>
</organism>
<dbReference type="InterPro" id="IPR004000">
    <property type="entry name" value="Actin"/>
</dbReference>
<keyword evidence="3" id="KW-1185">Reference proteome</keyword>
<dbReference type="RefSeq" id="XP_462068.2">
    <property type="nucleotide sequence ID" value="XM_462068.1"/>
</dbReference>
<proteinExistence type="inferred from homology"/>
<comment type="similarity">
    <text evidence="1">Belongs to the actin family.</text>
</comment>
<dbReference type="Proteomes" id="UP000000599">
    <property type="component" value="Chromosome G"/>
</dbReference>
<protein>
    <submittedName>
        <fullName evidence="2">DEHA2G12320p</fullName>
    </submittedName>
</protein>
<dbReference type="STRING" id="284592.Q6BIA3"/>
<dbReference type="InParanoid" id="Q6BIA3"/>
<sequence>MTYTSPAVVIDNGSHTTKAGFASDDLPSLVFNSNYVVDSNSKVQVGDKQVDESPESDIMTFMENGLIYNFDSIVHNWQYVYDNIDNNNAINAKEFPLMLTEQPWNTSKNKLATTQIAFETLEVPIFSLVKTPLSQLYHMGRSTGLVVDIGSSVASVTPILDGIIQSKSSFHSKYAGDFANLHALRFLESNVSIDNLIPMKFQSTRMSQSFKDYQISYNILQDFKSSMLNVCEIPAGQSTNALNPKNYQLPNKSHIGISREQINLLENLFQPGFSPLSNLAIPEVNFNKPATNGLSSLVLLALKNLESSFIPNNEPMNTTNVNSRYTKFNEILRELLSNILITGGSSLTTGLSQRVINDIYKSAHQFFPNYIFTQPGRLVLGTLGNYQQNDINEVWDKKFGSWLGACNLASMLNDNDNQESNGINIALDNWFVTKSDYEELGEDLILEKFK</sequence>
<dbReference type="FunCoup" id="Q6BIA3">
    <property type="interactions" value="307"/>
</dbReference>
<dbReference type="AlphaFoldDB" id="Q6BIA3"/>
<accession>Q6BIA3</accession>
<dbReference type="Gene3D" id="3.30.420.40">
    <property type="match status" value="2"/>
</dbReference>
<name>Q6BIA3_DEBHA</name>
<dbReference type="Gene3D" id="3.90.640.10">
    <property type="entry name" value="Actin, Chain A, domain 4"/>
    <property type="match status" value="1"/>
</dbReference>
<dbReference type="VEuPathDB" id="FungiDB:DEHA2G12320g"/>
<dbReference type="OMA" id="WDRQFGA"/>
<dbReference type="KEGG" id="dha:DEHA2G12320g"/>
<dbReference type="SUPFAM" id="SSF53067">
    <property type="entry name" value="Actin-like ATPase domain"/>
    <property type="match status" value="2"/>
</dbReference>
<dbReference type="OrthoDB" id="5132116at2759"/>
<evidence type="ECO:0000313" key="3">
    <source>
        <dbReference type="Proteomes" id="UP000000599"/>
    </source>
</evidence>
<dbReference type="HOGENOM" id="CLU_062043_0_0_1"/>